<feature type="compositionally biased region" description="Low complexity" evidence="1">
    <location>
        <begin position="193"/>
        <end position="208"/>
    </location>
</feature>
<evidence type="ECO:0000259" key="2">
    <source>
        <dbReference type="Pfam" id="PF01936"/>
    </source>
</evidence>
<gene>
    <name evidence="3" type="ORF">GCM10012284_44260</name>
</gene>
<dbReference type="Gene3D" id="3.40.50.1010">
    <property type="entry name" value="5'-nuclease"/>
    <property type="match status" value="1"/>
</dbReference>
<organism evidence="3 4">
    <name type="scientific">Mangrovihabitans endophyticus</name>
    <dbReference type="NCBI Taxonomy" id="1751298"/>
    <lineage>
        <taxon>Bacteria</taxon>
        <taxon>Bacillati</taxon>
        <taxon>Actinomycetota</taxon>
        <taxon>Actinomycetes</taxon>
        <taxon>Micromonosporales</taxon>
        <taxon>Micromonosporaceae</taxon>
        <taxon>Mangrovihabitans</taxon>
    </lineage>
</organism>
<evidence type="ECO:0000313" key="3">
    <source>
        <dbReference type="EMBL" id="GGL04845.1"/>
    </source>
</evidence>
<evidence type="ECO:0000256" key="1">
    <source>
        <dbReference type="SAM" id="MobiDB-lite"/>
    </source>
</evidence>
<dbReference type="Pfam" id="PF01936">
    <property type="entry name" value="NYN"/>
    <property type="match status" value="1"/>
</dbReference>
<dbReference type="EMBL" id="BMMX01000023">
    <property type="protein sequence ID" value="GGL04845.1"/>
    <property type="molecule type" value="Genomic_DNA"/>
</dbReference>
<protein>
    <submittedName>
        <fullName evidence="3">NYN domain-containing protein</fullName>
    </submittedName>
</protein>
<name>A0A8J3C1R3_9ACTN</name>
<accession>A0A8J3C1R3</accession>
<dbReference type="AlphaFoldDB" id="A0A8J3C1R3"/>
<dbReference type="Proteomes" id="UP000656042">
    <property type="component" value="Unassembled WGS sequence"/>
</dbReference>
<reference evidence="3" key="2">
    <citation type="submission" date="2020-09" db="EMBL/GenBank/DDBJ databases">
        <authorList>
            <person name="Sun Q."/>
            <person name="Zhou Y."/>
        </authorList>
    </citation>
    <scope>NUCLEOTIDE SEQUENCE</scope>
    <source>
        <strain evidence="3">CGMCC 4.7299</strain>
    </source>
</reference>
<sequence>MHRVRAALYLDFDNVFTGLLKQDPDVAMQFAEDPGVWAARLATSLTVDGPRRWLVLRCYMNPAGWVPHPDPAASMPRLQFYRFRSSFTRAGFEVVDCPRLTHTKNAADIRIVVDALEALGEGVYDEFVIGSGDSDMTPLLQRLRRADRRTTVVSPLDAAEAFTAVADRLIGSEQLLELVQGEPVDADEDEPLGDGPSGPAMADAASDGGADQAYERFRSIVTDRYTDAGEPLNLASLAHEVRRLLGGAVDTTSWFGHGGFVKALEGLQLPEARFSQHYLWHDGRHPAPPAATASATPGGVAVPEPVDQLCRLLGLPRLETSTWAAIYQVLADYAETHRFNLTEATRWSRDELVARDVEVRRNTIALVTRGAAYGGCPLYRQPPPSAAEIGAAFLDNVLGRADAADLGLSEADVAVVREWLAVASPPQPGDITPERPPASRENAGI</sequence>
<proteinExistence type="predicted"/>
<dbReference type="GO" id="GO:0004540">
    <property type="term" value="F:RNA nuclease activity"/>
    <property type="evidence" value="ECO:0007669"/>
    <property type="project" value="InterPro"/>
</dbReference>
<dbReference type="InterPro" id="IPR021139">
    <property type="entry name" value="NYN"/>
</dbReference>
<reference evidence="3" key="1">
    <citation type="journal article" date="2014" name="Int. J. Syst. Evol. Microbiol.">
        <title>Complete genome sequence of Corynebacterium casei LMG S-19264T (=DSM 44701T), isolated from a smear-ripened cheese.</title>
        <authorList>
            <consortium name="US DOE Joint Genome Institute (JGI-PGF)"/>
            <person name="Walter F."/>
            <person name="Albersmeier A."/>
            <person name="Kalinowski J."/>
            <person name="Ruckert C."/>
        </authorList>
    </citation>
    <scope>NUCLEOTIDE SEQUENCE</scope>
    <source>
        <strain evidence="3">CGMCC 4.7299</strain>
    </source>
</reference>
<feature type="region of interest" description="Disordered" evidence="1">
    <location>
        <begin position="425"/>
        <end position="445"/>
    </location>
</feature>
<feature type="domain" description="NYN" evidence="2">
    <location>
        <begin position="5"/>
        <end position="170"/>
    </location>
</feature>
<evidence type="ECO:0000313" key="4">
    <source>
        <dbReference type="Proteomes" id="UP000656042"/>
    </source>
</evidence>
<keyword evidence="4" id="KW-1185">Reference proteome</keyword>
<feature type="region of interest" description="Disordered" evidence="1">
    <location>
        <begin position="185"/>
        <end position="208"/>
    </location>
</feature>
<comment type="caution">
    <text evidence="3">The sequence shown here is derived from an EMBL/GenBank/DDBJ whole genome shotgun (WGS) entry which is preliminary data.</text>
</comment>
<dbReference type="RefSeq" id="WP_189081192.1">
    <property type="nucleotide sequence ID" value="NZ_BMMX01000023.1"/>
</dbReference>